<dbReference type="GO" id="GO:0008270">
    <property type="term" value="F:zinc ion binding"/>
    <property type="evidence" value="ECO:0007669"/>
    <property type="project" value="UniProtKB-KW"/>
</dbReference>
<keyword evidence="4" id="KW-0479">Metal-binding</keyword>
<evidence type="ECO:0000256" key="4">
    <source>
        <dbReference type="ARBA" id="ARBA00022723"/>
    </source>
</evidence>
<evidence type="ECO:0000259" key="9">
    <source>
        <dbReference type="Pfam" id="PF14369"/>
    </source>
</evidence>
<feature type="compositionally biased region" description="Acidic residues" evidence="8">
    <location>
        <begin position="64"/>
        <end position="91"/>
    </location>
</feature>
<reference evidence="10" key="1">
    <citation type="journal article" date="2023" name="Plant J.">
        <title>The genome of the king protea, Protea cynaroides.</title>
        <authorList>
            <person name="Chang J."/>
            <person name="Duong T.A."/>
            <person name="Schoeman C."/>
            <person name="Ma X."/>
            <person name="Roodt D."/>
            <person name="Barker N."/>
            <person name="Li Z."/>
            <person name="Van de Peer Y."/>
            <person name="Mizrachi E."/>
        </authorList>
    </citation>
    <scope>NUCLEOTIDE SEQUENCE</scope>
    <source>
        <tissue evidence="10">Young leaves</tissue>
    </source>
</reference>
<accession>A0A9Q0L6A0</accession>
<dbReference type="OrthoDB" id="1802070at2759"/>
<dbReference type="AlphaFoldDB" id="A0A9Q0L6A0"/>
<evidence type="ECO:0000256" key="5">
    <source>
        <dbReference type="ARBA" id="ARBA00022771"/>
    </source>
</evidence>
<gene>
    <name evidence="10" type="ORF">NE237_033118</name>
</gene>
<evidence type="ECO:0000313" key="10">
    <source>
        <dbReference type="EMBL" id="KAJ4982281.1"/>
    </source>
</evidence>
<feature type="region of interest" description="Disordered" evidence="8">
    <location>
        <begin position="1"/>
        <end position="102"/>
    </location>
</feature>
<dbReference type="Proteomes" id="UP001141806">
    <property type="component" value="Unassembled WGS sequence"/>
</dbReference>
<evidence type="ECO:0000256" key="2">
    <source>
        <dbReference type="ARBA" id="ARBA00012483"/>
    </source>
</evidence>
<keyword evidence="5" id="KW-0863">Zinc-finger</keyword>
<protein>
    <recommendedName>
        <fullName evidence="2">RING-type E3 ubiquitin transferase</fullName>
        <ecNumber evidence="2">2.3.2.27</ecNumber>
    </recommendedName>
</protein>
<comment type="caution">
    <text evidence="10">The sequence shown here is derived from an EMBL/GenBank/DDBJ whole genome shotgun (WGS) entry which is preliminary data.</text>
</comment>
<feature type="domain" description="E3 ubiquitin-protein ligase RNF126-like zinc-ribbon" evidence="9">
    <location>
        <begin position="163"/>
        <end position="192"/>
    </location>
</feature>
<keyword evidence="3" id="KW-0808">Transferase</keyword>
<evidence type="ECO:0000256" key="3">
    <source>
        <dbReference type="ARBA" id="ARBA00022679"/>
    </source>
</evidence>
<keyword evidence="7" id="KW-0862">Zinc</keyword>
<evidence type="ECO:0000313" key="11">
    <source>
        <dbReference type="Proteomes" id="UP001141806"/>
    </source>
</evidence>
<evidence type="ECO:0000256" key="6">
    <source>
        <dbReference type="ARBA" id="ARBA00022786"/>
    </source>
</evidence>
<dbReference type="InterPro" id="IPR039525">
    <property type="entry name" value="RNF126-like_zinc-ribbon"/>
</dbReference>
<evidence type="ECO:0000256" key="1">
    <source>
        <dbReference type="ARBA" id="ARBA00000900"/>
    </source>
</evidence>
<proteinExistence type="predicted"/>
<dbReference type="EC" id="2.3.2.27" evidence="2"/>
<keyword evidence="11" id="KW-1185">Reference proteome</keyword>
<evidence type="ECO:0000256" key="7">
    <source>
        <dbReference type="ARBA" id="ARBA00022833"/>
    </source>
</evidence>
<comment type="catalytic activity">
    <reaction evidence="1">
        <text>S-ubiquitinyl-[E2 ubiquitin-conjugating enzyme]-L-cysteine + [acceptor protein]-L-lysine = [E2 ubiquitin-conjugating enzyme]-L-cysteine + N(6)-ubiquitinyl-[acceptor protein]-L-lysine.</text>
        <dbReference type="EC" id="2.3.2.27"/>
    </reaction>
</comment>
<keyword evidence="6" id="KW-0833">Ubl conjugation pathway</keyword>
<organism evidence="10 11">
    <name type="scientific">Protea cynaroides</name>
    <dbReference type="NCBI Taxonomy" id="273540"/>
    <lineage>
        <taxon>Eukaryota</taxon>
        <taxon>Viridiplantae</taxon>
        <taxon>Streptophyta</taxon>
        <taxon>Embryophyta</taxon>
        <taxon>Tracheophyta</taxon>
        <taxon>Spermatophyta</taxon>
        <taxon>Magnoliopsida</taxon>
        <taxon>Proteales</taxon>
        <taxon>Proteaceae</taxon>
        <taxon>Protea</taxon>
    </lineage>
</organism>
<name>A0A9Q0L6A0_9MAGN</name>
<evidence type="ECO:0000256" key="8">
    <source>
        <dbReference type="SAM" id="MobiDB-lite"/>
    </source>
</evidence>
<feature type="region of interest" description="Disordered" evidence="8">
    <location>
        <begin position="221"/>
        <end position="246"/>
    </location>
</feature>
<feature type="compositionally biased region" description="Polar residues" evidence="8">
    <location>
        <begin position="48"/>
        <end position="59"/>
    </location>
</feature>
<dbReference type="EMBL" id="JAMYWD010000001">
    <property type="protein sequence ID" value="KAJ4982281.1"/>
    <property type="molecule type" value="Genomic_DNA"/>
</dbReference>
<sequence>MQVGDVNHGIEIVDNGGSPEAPTHSFAPLVEQPAAPQVAKDNVHVEPMQSQATPSSQRKSLADMVDEEDSSNEDGGDEINDDGESMEDPSNEDTQSQGKFSTRLVRRKERSLGFCFVLLSVASKEFWHLKEVLPVVDYCSNWLRFANKRTVFRKQMASAGSSNWCYRCSRFAKVWGQDPIVCLDCDRGFVEEVENPPRTLQPEGRRRRFPTATMCMLGNQSRSDQNTYLGSRRSQRNGGERSPFNPVIVLRGPADSGVTEGGGGGGKRGSFELYYDDGAVQAFVRCLLAEEQNVTRISIPSLVTGNKLFKFF</sequence>
<dbReference type="GO" id="GO:0061630">
    <property type="term" value="F:ubiquitin protein ligase activity"/>
    <property type="evidence" value="ECO:0007669"/>
    <property type="project" value="UniProtKB-EC"/>
</dbReference>
<dbReference type="Pfam" id="PF14369">
    <property type="entry name" value="Zn_ribbon_19"/>
    <property type="match status" value="1"/>
</dbReference>